<reference evidence="3" key="1">
    <citation type="submission" date="2018-12" db="EMBL/GenBank/DDBJ databases">
        <title>Genome sequence of Peanibacillus sp.</title>
        <authorList>
            <person name="Subramani G."/>
            <person name="Srinivasan S."/>
            <person name="Kim M.K."/>
        </authorList>
    </citation>
    <scope>NUCLEOTIDE SEQUENCE [LARGE SCALE GENOMIC DNA]</scope>
    <source>
        <strain evidence="3">18JY67-1</strain>
    </source>
</reference>
<dbReference type="PROSITE" id="PS51257">
    <property type="entry name" value="PROKAR_LIPOPROTEIN"/>
    <property type="match status" value="1"/>
</dbReference>
<dbReference type="Proteomes" id="UP000272528">
    <property type="component" value="Chromosome"/>
</dbReference>
<accession>A0A3Q8X4L4</accession>
<feature type="signal peptide" evidence="1">
    <location>
        <begin position="1"/>
        <end position="24"/>
    </location>
</feature>
<dbReference type="AlphaFoldDB" id="A0A3Q8X4L4"/>
<evidence type="ECO:0008006" key="4">
    <source>
        <dbReference type="Google" id="ProtNLM"/>
    </source>
</evidence>
<protein>
    <recommendedName>
        <fullName evidence="4">Sporulation protein</fullName>
    </recommendedName>
</protein>
<evidence type="ECO:0000313" key="3">
    <source>
        <dbReference type="Proteomes" id="UP000272528"/>
    </source>
</evidence>
<organism evidence="2 3">
    <name type="scientific">Paenibacillus albus</name>
    <dbReference type="NCBI Taxonomy" id="2495582"/>
    <lineage>
        <taxon>Bacteria</taxon>
        <taxon>Bacillati</taxon>
        <taxon>Bacillota</taxon>
        <taxon>Bacilli</taxon>
        <taxon>Bacillales</taxon>
        <taxon>Paenibacillaceae</taxon>
        <taxon>Paenibacillus</taxon>
    </lineage>
</organism>
<evidence type="ECO:0000313" key="2">
    <source>
        <dbReference type="EMBL" id="AZN39116.1"/>
    </source>
</evidence>
<keyword evidence="1" id="KW-0732">Signal</keyword>
<proteinExistence type="predicted"/>
<feature type="chain" id="PRO_5038567353" description="Sporulation protein" evidence="1">
    <location>
        <begin position="25"/>
        <end position="130"/>
    </location>
</feature>
<sequence length="130" mass="14464">MRSKRRLVLSVIAVMTAISLTACGGNKDATNHYNANSYGHDGYLGLSNSNPHLPNRNGNFLNQNDDGNFAQRQLLQQVSGIKRVNIMFRTPDMDVTIAPKKGVNKARLKREATAVLKKNMPRYNVHVKVS</sequence>
<keyword evidence="3" id="KW-1185">Reference proteome</keyword>
<dbReference type="RefSeq" id="WP_126013223.1">
    <property type="nucleotide sequence ID" value="NZ_CP034437.1"/>
</dbReference>
<dbReference type="OrthoDB" id="2679017at2"/>
<dbReference type="EMBL" id="CP034437">
    <property type="protein sequence ID" value="AZN39116.1"/>
    <property type="molecule type" value="Genomic_DNA"/>
</dbReference>
<dbReference type="KEGG" id="palb:EJC50_05105"/>
<gene>
    <name evidence="2" type="ORF">EJC50_05105</name>
</gene>
<name>A0A3Q8X4L4_9BACL</name>
<evidence type="ECO:0000256" key="1">
    <source>
        <dbReference type="SAM" id="SignalP"/>
    </source>
</evidence>